<feature type="transmembrane region" description="Helical" evidence="1">
    <location>
        <begin position="271"/>
        <end position="294"/>
    </location>
</feature>
<evidence type="ECO:0000259" key="2">
    <source>
        <dbReference type="Pfam" id="PF06974"/>
    </source>
</evidence>
<dbReference type="GO" id="GO:0008374">
    <property type="term" value="F:O-acyltransferase activity"/>
    <property type="evidence" value="ECO:0007669"/>
    <property type="project" value="InterPro"/>
</dbReference>
<organism evidence="3">
    <name type="scientific">Photinus pyralis</name>
    <name type="common">Common eastern firefly</name>
    <name type="synonym">Lampyris pyralis</name>
    <dbReference type="NCBI Taxonomy" id="7054"/>
    <lineage>
        <taxon>Eukaryota</taxon>
        <taxon>Metazoa</taxon>
        <taxon>Ecdysozoa</taxon>
        <taxon>Arthropoda</taxon>
        <taxon>Hexapoda</taxon>
        <taxon>Insecta</taxon>
        <taxon>Pterygota</taxon>
        <taxon>Neoptera</taxon>
        <taxon>Endopterygota</taxon>
        <taxon>Coleoptera</taxon>
        <taxon>Polyphaga</taxon>
        <taxon>Elateriformia</taxon>
        <taxon>Elateroidea</taxon>
        <taxon>Lampyridae</taxon>
        <taxon>Lampyrinae</taxon>
        <taxon>Photinus</taxon>
    </lineage>
</organism>
<feature type="transmembrane region" description="Helical" evidence="1">
    <location>
        <begin position="6"/>
        <end position="24"/>
    </location>
</feature>
<evidence type="ECO:0000256" key="1">
    <source>
        <dbReference type="SAM" id="Phobius"/>
    </source>
</evidence>
<dbReference type="GO" id="GO:0005886">
    <property type="term" value="C:plasma membrane"/>
    <property type="evidence" value="ECO:0007669"/>
    <property type="project" value="TreeGrafter"/>
</dbReference>
<protein>
    <recommendedName>
        <fullName evidence="2">O-acyltransferase WSD1 C-terminal domain-containing protein</fullName>
    </recommendedName>
</protein>
<dbReference type="InterPro" id="IPR009721">
    <property type="entry name" value="O-acyltransferase_WSD1_C"/>
</dbReference>
<keyword evidence="1" id="KW-1133">Transmembrane helix</keyword>
<keyword evidence="1" id="KW-0812">Transmembrane</keyword>
<dbReference type="PANTHER" id="PTHR31650">
    <property type="entry name" value="O-ACYLTRANSFERASE (WSD1-LIKE) FAMILY PROTEIN"/>
    <property type="match status" value="1"/>
</dbReference>
<proteinExistence type="predicted"/>
<dbReference type="PANTHER" id="PTHR31650:SF1">
    <property type="entry name" value="WAX ESTER SYNTHASE_DIACYLGLYCEROL ACYLTRANSFERASE 4-RELATED"/>
    <property type="match status" value="1"/>
</dbReference>
<accession>A0A1Y1MQL3</accession>
<name>A0A1Y1MQL3_PHOPY</name>
<dbReference type="AlphaFoldDB" id="A0A1Y1MQL3"/>
<reference evidence="3" key="1">
    <citation type="journal article" date="2016" name="Sci. Rep.">
        <title>Molecular characterization of firefly nuptial gifts: a multi-omics approach sheds light on postcopulatory sexual selection.</title>
        <authorList>
            <person name="Al-Wathiqui N."/>
            <person name="Fallon T.R."/>
            <person name="South A."/>
            <person name="Weng J.K."/>
            <person name="Lewis S.M."/>
        </authorList>
    </citation>
    <scope>NUCLEOTIDE SEQUENCE</scope>
</reference>
<dbReference type="InterPro" id="IPR045034">
    <property type="entry name" value="O-acyltransferase_WSD1-like"/>
</dbReference>
<dbReference type="GO" id="GO:0019432">
    <property type="term" value="P:triglyceride biosynthetic process"/>
    <property type="evidence" value="ECO:0007669"/>
    <property type="project" value="TreeGrafter"/>
</dbReference>
<feature type="transmembrane region" description="Helical" evidence="1">
    <location>
        <begin position="36"/>
        <end position="64"/>
    </location>
</feature>
<sequence>MDLQSPFIYLAVCAFLVMVVANVRRIHMETYGKWSIVVLAAMVSVSIIFLWIPLHIALIVLWMYREIIRAYLKLKHGSEFFGIIGGSDVLYLTGDHEKNAMSILMIVESNAEDIYEIYKSVVDRSFFANPSKFPELHCVVRQFGGYFYKVKASPTVEECVKKMEEVSCEGDKISKDEFKQLMNKCCNEKLPKGNTLFWDSYIGVQPLDWNSEPNSSARHYPVVFRLHHAIGDGFVATQLLSILVDRIPYESQDPMHTYLNKVKSDPPLAIIFHKIAVTLYAIVYSISAILLYLLNKGSNNPMQGSKRSNVDVITMKVDKGDSVRRIKQIKSTVGHTGFANILLTAISATLQQYFEFHAKCPERINVIVPFLRKAASLSKIPLGQLDASDISFHNNFILLILGLPLIVGDNHDVSLTKRLEAVNKAIANSSKSATNTIMYFWSHIGIQVLPIPMFGQVNDAPQSSAILSVLPGPGQASLADGRMPIRNVMSWIPLAGGVGMSMCVITYNEGLNVTLRVDKEIISDEKVAQSILNGIFEKLDLFEKELKIKSD</sequence>
<dbReference type="Pfam" id="PF06974">
    <property type="entry name" value="WS_DGAT_C"/>
    <property type="match status" value="1"/>
</dbReference>
<evidence type="ECO:0000313" key="3">
    <source>
        <dbReference type="EMBL" id="JAV86266.1"/>
    </source>
</evidence>
<keyword evidence="1" id="KW-0472">Membrane</keyword>
<feature type="domain" description="O-acyltransferase WSD1 C-terminal" evidence="2">
    <location>
        <begin position="394"/>
        <end position="526"/>
    </location>
</feature>
<dbReference type="EMBL" id="GEZM01028612">
    <property type="protein sequence ID" value="JAV86266.1"/>
    <property type="molecule type" value="Transcribed_RNA"/>
</dbReference>